<name>A0A6J4QS99_9ACTN</name>
<dbReference type="EMBL" id="CADCVD010000096">
    <property type="protein sequence ID" value="CAA9447950.1"/>
    <property type="molecule type" value="Genomic_DNA"/>
</dbReference>
<feature type="region of interest" description="Disordered" evidence="1">
    <location>
        <begin position="1"/>
        <end position="40"/>
    </location>
</feature>
<proteinExistence type="predicted"/>
<organism evidence="2">
    <name type="scientific">uncultured Rubrobacteraceae bacterium</name>
    <dbReference type="NCBI Taxonomy" id="349277"/>
    <lineage>
        <taxon>Bacteria</taxon>
        <taxon>Bacillati</taxon>
        <taxon>Actinomycetota</taxon>
        <taxon>Rubrobacteria</taxon>
        <taxon>Rubrobacterales</taxon>
        <taxon>Rubrobacteraceae</taxon>
        <taxon>environmental samples</taxon>
    </lineage>
</organism>
<evidence type="ECO:0000256" key="1">
    <source>
        <dbReference type="SAM" id="MobiDB-lite"/>
    </source>
</evidence>
<dbReference type="AlphaFoldDB" id="A0A6J4QS99"/>
<feature type="non-terminal residue" evidence="2">
    <location>
        <position position="1"/>
    </location>
</feature>
<reference evidence="2" key="1">
    <citation type="submission" date="2020-02" db="EMBL/GenBank/DDBJ databases">
        <authorList>
            <person name="Meier V. D."/>
        </authorList>
    </citation>
    <scope>NUCLEOTIDE SEQUENCE</scope>
    <source>
        <strain evidence="2">AVDCRST_MAG37</strain>
    </source>
</reference>
<gene>
    <name evidence="2" type="ORF">AVDCRST_MAG37-2028</name>
</gene>
<evidence type="ECO:0000313" key="2">
    <source>
        <dbReference type="EMBL" id="CAA9447950.1"/>
    </source>
</evidence>
<feature type="non-terminal residue" evidence="2">
    <location>
        <position position="40"/>
    </location>
</feature>
<protein>
    <submittedName>
        <fullName evidence="2">Uncharacterized protein</fullName>
    </submittedName>
</protein>
<sequence length="40" mass="4290">CGRRLKTRRAISAPQLARPELGTPPPRYERGEASVGSPSA</sequence>
<accession>A0A6J4QS99</accession>